<dbReference type="GO" id="GO:0035493">
    <property type="term" value="P:SNARE complex assembly"/>
    <property type="evidence" value="ECO:0007669"/>
    <property type="project" value="TreeGrafter"/>
</dbReference>
<dbReference type="Proteomes" id="UP001383192">
    <property type="component" value="Unassembled WGS sequence"/>
</dbReference>
<feature type="compositionally biased region" description="Polar residues" evidence="5">
    <location>
        <begin position="767"/>
        <end position="785"/>
    </location>
</feature>
<feature type="compositionally biased region" description="Low complexity" evidence="5">
    <location>
        <begin position="120"/>
        <end position="135"/>
    </location>
</feature>
<comment type="caution">
    <text evidence="6">The sequence shown here is derived from an EMBL/GenBank/DDBJ whole genome shotgun (WGS) entry which is preliminary data.</text>
</comment>
<evidence type="ECO:0000256" key="4">
    <source>
        <dbReference type="SAM" id="Coils"/>
    </source>
</evidence>
<feature type="compositionally biased region" description="Polar residues" evidence="5">
    <location>
        <begin position="65"/>
        <end position="75"/>
    </location>
</feature>
<dbReference type="GO" id="GO:0000323">
    <property type="term" value="C:lytic vacuole"/>
    <property type="evidence" value="ECO:0007669"/>
    <property type="project" value="TreeGrafter"/>
</dbReference>
<keyword evidence="3 4" id="KW-0175">Coiled coil</keyword>
<feature type="compositionally biased region" description="Polar residues" evidence="5">
    <location>
        <begin position="956"/>
        <end position="971"/>
    </location>
</feature>
<dbReference type="EMBL" id="JAYKXP010000080">
    <property type="protein sequence ID" value="KAK7029689.1"/>
    <property type="molecule type" value="Genomic_DNA"/>
</dbReference>
<feature type="compositionally biased region" description="Low complexity" evidence="5">
    <location>
        <begin position="803"/>
        <end position="822"/>
    </location>
</feature>
<evidence type="ECO:0000256" key="1">
    <source>
        <dbReference type="ARBA" id="ARBA00009574"/>
    </source>
</evidence>
<dbReference type="GO" id="GO:0005768">
    <property type="term" value="C:endosome"/>
    <property type="evidence" value="ECO:0007669"/>
    <property type="project" value="TreeGrafter"/>
</dbReference>
<feature type="compositionally biased region" description="Basic and acidic residues" evidence="5">
    <location>
        <begin position="911"/>
        <end position="920"/>
    </location>
</feature>
<evidence type="ECO:0000313" key="6">
    <source>
        <dbReference type="EMBL" id="KAK7029689.1"/>
    </source>
</evidence>
<comment type="similarity">
    <text evidence="1">Belongs to the ATG14 family.</text>
</comment>
<evidence type="ECO:0000256" key="5">
    <source>
        <dbReference type="SAM" id="MobiDB-lite"/>
    </source>
</evidence>
<feature type="region of interest" description="Disordered" evidence="5">
    <location>
        <begin position="759"/>
        <end position="826"/>
    </location>
</feature>
<feature type="compositionally biased region" description="Low complexity" evidence="5">
    <location>
        <begin position="194"/>
        <end position="214"/>
    </location>
</feature>
<feature type="compositionally biased region" description="Polar residues" evidence="5">
    <location>
        <begin position="229"/>
        <end position="240"/>
    </location>
</feature>
<name>A0AAW0BTF3_9AGAR</name>
<dbReference type="GO" id="GO:0000149">
    <property type="term" value="F:SNARE binding"/>
    <property type="evidence" value="ECO:0007669"/>
    <property type="project" value="TreeGrafter"/>
</dbReference>
<proteinExistence type="inferred from homology"/>
<sequence length="971" mass="105673">MTTPFVQRRIRHVTSIQVCNLSPFPLRDAFASAISKPTEKAQFVTHGHLPDDLDATLSRKRGRRISTNSITTLRSLHSDEGAGDTPSSPTEGRGRKRTMSSTSATRQAPTVRSQRVRNGSISSTLSHPFPSSSVSDSHEVSIETSKSLLATLPDNSQSGLEKVIKGRLVETFLSVYILPNSPEQETPVTHHSRSASASQPSSPLSPLQSSSTKSAQRKGLAVHPPSSPGPSDNFATSSRRGSWAGNRSIPSPSSSRGQNKLSPASVGITGHKTSASVSSLSEGLQANPESKNTLEATVPDYLSPIHRPSTNPLFFVDPRTEFAPNSDISGDRFRAEIWAKISEERRNATTVNGKGKEKEQPRDEDHGWQVLEQWDVDLSEVVPLADDLNATMHLPSNTLVVGIGATGQRFYIPRSLARNRSPSPSAGYASDPETVVHKVKVTDDEEPLVVSRRHRRGTKAESASNPVKTAGWQDLFKLVSLQTCIIDTQSSLRGIIDSINTSISESSILILKREISERQSRMAELRADCNTVTDKSQKLREDMRARREMLRHRQEMLALARVREDDEFQQRVETEEEVVDERARYESLRSLFRPTRATLISTLASIFPIELLSPPDLLYTILDVPLPIPLSSNDPAPPLSLPNHKDINEETVATALGYAALLVQLLAAYLGKGLVYPVTYIGSRSLIRDGISAMVGPRMFPLFSRGVDTYRFEYGVFLLNKNIELLMVEHDLRAMDMRHTLPNLKNLLLTLTDGENIPVAPKRPQLSPITSLSEFESPSLNSAPSSPKDDSTTPKANTNLDLPATESTPSESGSTTPTASAGNASDATDTIKLSRFLGLPPLSGFLRVRYPSSLLTTKGSEGGTPGGDSTTPENSNATTNGEVQPTSTSGDDLVACEDDRRTIRTNANGSDEPRHHHNEDAAGQESKSVNGNGNGHLMINLDSRPSNPAEKHFNNDRVSSLATPSLPNVAD</sequence>
<feature type="compositionally biased region" description="Polar residues" evidence="5">
    <location>
        <begin position="248"/>
        <end position="262"/>
    </location>
</feature>
<keyword evidence="7" id="KW-1185">Reference proteome</keyword>
<feature type="region of interest" description="Disordered" evidence="5">
    <location>
        <begin position="64"/>
        <end position="138"/>
    </location>
</feature>
<dbReference type="Pfam" id="PF10186">
    <property type="entry name" value="ATG14"/>
    <property type="match status" value="1"/>
</dbReference>
<evidence type="ECO:0000256" key="2">
    <source>
        <dbReference type="ARBA" id="ARBA00013807"/>
    </source>
</evidence>
<feature type="compositionally biased region" description="Polar residues" evidence="5">
    <location>
        <begin position="99"/>
        <end position="119"/>
    </location>
</feature>
<feature type="compositionally biased region" description="Polar residues" evidence="5">
    <location>
        <begin position="271"/>
        <end position="289"/>
    </location>
</feature>
<dbReference type="PANTHER" id="PTHR15157">
    <property type="entry name" value="UV RADIATION RESISTANCE-ASSOCIATED GENE PROTEIN"/>
    <property type="match status" value="1"/>
</dbReference>
<dbReference type="InterPro" id="IPR018791">
    <property type="entry name" value="UV_resistance/autophagy_Atg14"/>
</dbReference>
<feature type="coiled-coil region" evidence="4">
    <location>
        <begin position="508"/>
        <end position="542"/>
    </location>
</feature>
<protein>
    <recommendedName>
        <fullName evidence="2">Autophagy-related protein 14</fullName>
    </recommendedName>
</protein>
<evidence type="ECO:0000256" key="3">
    <source>
        <dbReference type="ARBA" id="ARBA00023054"/>
    </source>
</evidence>
<reference evidence="6 7" key="1">
    <citation type="submission" date="2024-01" db="EMBL/GenBank/DDBJ databases">
        <title>A draft genome for a cacao thread blight-causing isolate of Paramarasmius palmivorus.</title>
        <authorList>
            <person name="Baruah I.K."/>
            <person name="Bukari Y."/>
            <person name="Amoako-Attah I."/>
            <person name="Meinhardt L.W."/>
            <person name="Bailey B.A."/>
            <person name="Cohen S.P."/>
        </authorList>
    </citation>
    <scope>NUCLEOTIDE SEQUENCE [LARGE SCALE GENOMIC DNA]</scope>
    <source>
        <strain evidence="6 7">GH-12</strain>
    </source>
</reference>
<dbReference type="AlphaFoldDB" id="A0AAW0BTF3"/>
<evidence type="ECO:0000313" key="7">
    <source>
        <dbReference type="Proteomes" id="UP001383192"/>
    </source>
</evidence>
<dbReference type="PANTHER" id="PTHR15157:SF5">
    <property type="entry name" value="UV RADIATION RESISTANCE-ASSOCIATED GENE PROTEIN"/>
    <property type="match status" value="1"/>
</dbReference>
<gene>
    <name evidence="6" type="ORF">VNI00_014387</name>
</gene>
<organism evidence="6 7">
    <name type="scientific">Paramarasmius palmivorus</name>
    <dbReference type="NCBI Taxonomy" id="297713"/>
    <lineage>
        <taxon>Eukaryota</taxon>
        <taxon>Fungi</taxon>
        <taxon>Dikarya</taxon>
        <taxon>Basidiomycota</taxon>
        <taxon>Agaricomycotina</taxon>
        <taxon>Agaricomycetes</taxon>
        <taxon>Agaricomycetidae</taxon>
        <taxon>Agaricales</taxon>
        <taxon>Marasmiineae</taxon>
        <taxon>Marasmiaceae</taxon>
        <taxon>Paramarasmius</taxon>
    </lineage>
</organism>
<feature type="region of interest" description="Disordered" evidence="5">
    <location>
        <begin position="856"/>
        <end position="971"/>
    </location>
</feature>
<feature type="region of interest" description="Disordered" evidence="5">
    <location>
        <begin position="182"/>
        <end position="289"/>
    </location>
</feature>
<feature type="compositionally biased region" description="Polar residues" evidence="5">
    <location>
        <begin position="867"/>
        <end position="890"/>
    </location>
</feature>
<accession>A0AAW0BTF3</accession>
<dbReference type="GO" id="GO:0032991">
    <property type="term" value="C:protein-containing complex"/>
    <property type="evidence" value="ECO:0007669"/>
    <property type="project" value="UniProtKB-ARBA"/>
</dbReference>